<proteinExistence type="predicted"/>
<dbReference type="EMBL" id="AMZH03024565">
    <property type="protein sequence ID" value="RRT35763.1"/>
    <property type="molecule type" value="Genomic_DNA"/>
</dbReference>
<comment type="caution">
    <text evidence="2">The sequence shown here is derived from an EMBL/GenBank/DDBJ whole genome shotgun (WGS) entry which is preliminary data.</text>
</comment>
<feature type="region of interest" description="Disordered" evidence="1">
    <location>
        <begin position="1"/>
        <end position="128"/>
    </location>
</feature>
<evidence type="ECO:0000313" key="2">
    <source>
        <dbReference type="EMBL" id="RRT35763.1"/>
    </source>
</evidence>
<reference evidence="2 3" key="1">
    <citation type="journal article" date="2014" name="Agronomy (Basel)">
        <title>A Draft Genome Sequence for Ensete ventricosum, the Drought-Tolerant Tree Against Hunger.</title>
        <authorList>
            <person name="Harrison J."/>
            <person name="Moore K.A."/>
            <person name="Paszkiewicz K."/>
            <person name="Jones T."/>
            <person name="Grant M."/>
            <person name="Ambacheew D."/>
            <person name="Muzemil S."/>
            <person name="Studholme D.J."/>
        </authorList>
    </citation>
    <scope>NUCLEOTIDE SEQUENCE [LARGE SCALE GENOMIC DNA]</scope>
</reference>
<protein>
    <submittedName>
        <fullName evidence="2">Uncharacterized protein</fullName>
    </submittedName>
</protein>
<sequence length="128" mass="13789">MKEKGREKKTVTHRRSIGGGRRSNEGLQAAGHAVPVAACSATGEPERSGGDDKANDHQHTSQLSSSCRHHQEKRKGGEESLPLPLYTRNSSGRGKSAESLTNRALDGVRTAGGVLSEEKKNMSRRGRM</sequence>
<gene>
    <name evidence="2" type="ORF">B296_00057047</name>
</gene>
<feature type="compositionally biased region" description="Basic and acidic residues" evidence="1">
    <location>
        <begin position="44"/>
        <end position="59"/>
    </location>
</feature>
<evidence type="ECO:0000313" key="3">
    <source>
        <dbReference type="Proteomes" id="UP000287651"/>
    </source>
</evidence>
<feature type="compositionally biased region" description="Polar residues" evidence="1">
    <location>
        <begin position="87"/>
        <end position="102"/>
    </location>
</feature>
<name>A0A426X8F2_ENSVE</name>
<evidence type="ECO:0000256" key="1">
    <source>
        <dbReference type="SAM" id="MobiDB-lite"/>
    </source>
</evidence>
<dbReference type="Proteomes" id="UP000287651">
    <property type="component" value="Unassembled WGS sequence"/>
</dbReference>
<accession>A0A426X8F2</accession>
<feature type="compositionally biased region" description="Basic and acidic residues" evidence="1">
    <location>
        <begin position="1"/>
        <end position="10"/>
    </location>
</feature>
<organism evidence="2 3">
    <name type="scientific">Ensete ventricosum</name>
    <name type="common">Abyssinian banana</name>
    <name type="synonym">Musa ensete</name>
    <dbReference type="NCBI Taxonomy" id="4639"/>
    <lineage>
        <taxon>Eukaryota</taxon>
        <taxon>Viridiplantae</taxon>
        <taxon>Streptophyta</taxon>
        <taxon>Embryophyta</taxon>
        <taxon>Tracheophyta</taxon>
        <taxon>Spermatophyta</taxon>
        <taxon>Magnoliopsida</taxon>
        <taxon>Liliopsida</taxon>
        <taxon>Zingiberales</taxon>
        <taxon>Musaceae</taxon>
        <taxon>Ensete</taxon>
    </lineage>
</organism>
<dbReference type="AlphaFoldDB" id="A0A426X8F2"/>